<evidence type="ECO:0000256" key="4">
    <source>
        <dbReference type="ARBA" id="ARBA00023163"/>
    </source>
</evidence>
<dbReference type="EMBL" id="JBHSQV010000181">
    <property type="protein sequence ID" value="MFC5988475.1"/>
    <property type="molecule type" value="Genomic_DNA"/>
</dbReference>
<feature type="domain" description="RNA polymerase sigma factor 70 region 4 type 2" evidence="6">
    <location>
        <begin position="118"/>
        <end position="169"/>
    </location>
</feature>
<dbReference type="InterPro" id="IPR013249">
    <property type="entry name" value="RNA_pol_sigma70_r4_t2"/>
</dbReference>
<evidence type="ECO:0000259" key="6">
    <source>
        <dbReference type="Pfam" id="PF08281"/>
    </source>
</evidence>
<keyword evidence="4" id="KW-0804">Transcription</keyword>
<dbReference type="InterPro" id="IPR007627">
    <property type="entry name" value="RNA_pol_sigma70_r2"/>
</dbReference>
<dbReference type="SUPFAM" id="SSF88946">
    <property type="entry name" value="Sigma2 domain of RNA polymerase sigma factors"/>
    <property type="match status" value="1"/>
</dbReference>
<organism evidence="7 8">
    <name type="scientific">Marinicrinis lubricantis</name>
    <dbReference type="NCBI Taxonomy" id="2086470"/>
    <lineage>
        <taxon>Bacteria</taxon>
        <taxon>Bacillati</taxon>
        <taxon>Bacillota</taxon>
        <taxon>Bacilli</taxon>
        <taxon>Bacillales</taxon>
        <taxon>Paenibacillaceae</taxon>
    </lineage>
</organism>
<evidence type="ECO:0000313" key="8">
    <source>
        <dbReference type="Proteomes" id="UP001596250"/>
    </source>
</evidence>
<sequence length="184" mass="21901">MTVDDTDLISKARKGDRTALAQLLHKHYGFMLHYFMKITMNRMLAEDLAQDTALRAMEKLHQFDERRSKFSSWMMTIGTRLYLDSLRRKKRELRWQEQEQAIRKLRWEVETRGSEWPEILEALSLLQEDTRLSVILKHYYGYTYEEIGEMLKLPAGTVKSKIHNGLKWLRKEMAADEAKQSFKS</sequence>
<reference evidence="8" key="1">
    <citation type="journal article" date="2019" name="Int. J. Syst. Evol. Microbiol.">
        <title>The Global Catalogue of Microorganisms (GCM) 10K type strain sequencing project: providing services to taxonomists for standard genome sequencing and annotation.</title>
        <authorList>
            <consortium name="The Broad Institute Genomics Platform"/>
            <consortium name="The Broad Institute Genome Sequencing Center for Infectious Disease"/>
            <person name="Wu L."/>
            <person name="Ma J."/>
        </authorList>
    </citation>
    <scope>NUCLEOTIDE SEQUENCE [LARGE SCALE GENOMIC DNA]</scope>
    <source>
        <strain evidence="8">CCM 8749</strain>
    </source>
</reference>
<accession>A0ABW1ITP9</accession>
<keyword evidence="8" id="KW-1185">Reference proteome</keyword>
<dbReference type="Gene3D" id="1.10.10.10">
    <property type="entry name" value="Winged helix-like DNA-binding domain superfamily/Winged helix DNA-binding domain"/>
    <property type="match status" value="1"/>
</dbReference>
<comment type="caution">
    <text evidence="7">The sequence shown here is derived from an EMBL/GenBank/DDBJ whole genome shotgun (WGS) entry which is preliminary data.</text>
</comment>
<dbReference type="InterPro" id="IPR036388">
    <property type="entry name" value="WH-like_DNA-bd_sf"/>
</dbReference>
<feature type="domain" description="RNA polymerase sigma-70 region 2" evidence="5">
    <location>
        <begin position="24"/>
        <end position="91"/>
    </location>
</feature>
<comment type="similarity">
    <text evidence="1">Belongs to the sigma-70 factor family. ECF subfamily.</text>
</comment>
<evidence type="ECO:0000313" key="7">
    <source>
        <dbReference type="EMBL" id="MFC5988475.1"/>
    </source>
</evidence>
<evidence type="ECO:0000256" key="2">
    <source>
        <dbReference type="ARBA" id="ARBA00023015"/>
    </source>
</evidence>
<dbReference type="Pfam" id="PF04542">
    <property type="entry name" value="Sigma70_r2"/>
    <property type="match status" value="1"/>
</dbReference>
<gene>
    <name evidence="7" type="primary">sigY</name>
    <name evidence="7" type="ORF">ACFPXP_18890</name>
</gene>
<dbReference type="Pfam" id="PF08281">
    <property type="entry name" value="Sigma70_r4_2"/>
    <property type="match status" value="1"/>
</dbReference>
<dbReference type="Gene3D" id="1.10.1740.10">
    <property type="match status" value="1"/>
</dbReference>
<proteinExistence type="inferred from homology"/>
<dbReference type="NCBIfam" id="TIGR02937">
    <property type="entry name" value="sigma70-ECF"/>
    <property type="match status" value="1"/>
</dbReference>
<dbReference type="PANTHER" id="PTHR43133:SF60">
    <property type="entry name" value="RNA POLYMERASE SIGMA FACTOR SIGV"/>
    <property type="match status" value="1"/>
</dbReference>
<evidence type="ECO:0000256" key="1">
    <source>
        <dbReference type="ARBA" id="ARBA00010641"/>
    </source>
</evidence>
<dbReference type="InterPro" id="IPR013325">
    <property type="entry name" value="RNA_pol_sigma_r2"/>
</dbReference>
<dbReference type="SUPFAM" id="SSF88659">
    <property type="entry name" value="Sigma3 and sigma4 domains of RNA polymerase sigma factors"/>
    <property type="match status" value="1"/>
</dbReference>
<dbReference type="CDD" id="cd06171">
    <property type="entry name" value="Sigma70_r4"/>
    <property type="match status" value="1"/>
</dbReference>
<evidence type="ECO:0000259" key="5">
    <source>
        <dbReference type="Pfam" id="PF04542"/>
    </source>
</evidence>
<keyword evidence="2" id="KW-0805">Transcription regulation</keyword>
<dbReference type="PANTHER" id="PTHR43133">
    <property type="entry name" value="RNA POLYMERASE ECF-TYPE SIGMA FACTO"/>
    <property type="match status" value="1"/>
</dbReference>
<dbReference type="InterPro" id="IPR014284">
    <property type="entry name" value="RNA_pol_sigma-70_dom"/>
</dbReference>
<evidence type="ECO:0000256" key="3">
    <source>
        <dbReference type="ARBA" id="ARBA00023082"/>
    </source>
</evidence>
<name>A0ABW1ITP9_9BACL</name>
<dbReference type="InterPro" id="IPR013324">
    <property type="entry name" value="RNA_pol_sigma_r3/r4-like"/>
</dbReference>
<dbReference type="NCBIfam" id="NF007216">
    <property type="entry name" value="PRK09638.1"/>
    <property type="match status" value="1"/>
</dbReference>
<dbReference type="Proteomes" id="UP001596250">
    <property type="component" value="Unassembled WGS sequence"/>
</dbReference>
<keyword evidence="3" id="KW-0731">Sigma factor</keyword>
<dbReference type="RefSeq" id="WP_379895947.1">
    <property type="nucleotide sequence ID" value="NZ_CBCSCT010000014.1"/>
</dbReference>
<protein>
    <submittedName>
        <fullName evidence="7">RNA polymerase sigma factor SigY</fullName>
    </submittedName>
</protein>
<dbReference type="InterPro" id="IPR039425">
    <property type="entry name" value="RNA_pol_sigma-70-like"/>
</dbReference>